<sequence>MPDGMTTPENSYDKFKIGEASQLIGMGDPIIPESVLAITNPINLLEDDKERQRQLDEFIRNLQMGGRGATNITAEFGEALLEVDKSPEKVSVLYTEMISESMGAIFDLYEKNVKSDEKNAYPYDYRTAEYMQQNIKQATTSLERRSEIKNSKEAQVYISELKQDLIWLDSFLHTTVAQTASLPYKFDVIMWMQLLKEGRYCAFVTNDDMEALMSEGVPGTQLSQEQVTLKQAKKIGIAVPEEYTKNLDSQGESLEGKPLVEGPTNLREMAVKMYASSFKLRMGLAAASQADFADANPETTTFKEQNFSKEELVFYKDLFWDKDEGQFLTPYVTSKGDYTREYTTLLEAALIKNAHFRIKDIIALPNTLLEKTEMISNLTKEIKAEALTRRSNWRTRQEKDVVSMLATLIIQQGLLQDFAYGHSYRYCYEYQWDTDPVTGNPTVKKGVEMGGIYSLSGDFSSLGWARRKHVYDGMSNSCTKFLLPTSSNGRKETSMLSPFEMIHFDPTLSNDEFLNEQWKFLFSNESKYVEERKSLGYKSLHPDVAEQLQRWAFKWETPYSDKFLLDLEDRDGSTGENIVIPHLMPPALGNIANFWESISLDPKIKLNKGAKSVFQELIEGKETYEIDWGRCETQAHSRWKVDMDMSSRYMNVLISAVDETKDPILGLFREGPGTFPAKELAKRIRLSMRDGSNFTSTDYEVALIPFFAVMACAEKYGIGGAYGWQQTTKEDQESGTTNADRFFTEMAYWKRALKWLPGDRPEKDKFDQRMNYGNTMALLAEFYEAIISRMHKASSEESFALAKQNLVKTTDRLNKFEHLNKGTFKFKIDKKKALFK</sequence>
<evidence type="ECO:0000313" key="1">
    <source>
        <dbReference type="EMBL" id="KKP32010.1"/>
    </source>
</evidence>
<dbReference type="EMBL" id="LBOI01000003">
    <property type="protein sequence ID" value="KKP32010.1"/>
    <property type="molecule type" value="Genomic_DNA"/>
</dbReference>
<gene>
    <name evidence="1" type="ORF">UR21_C0003G0043</name>
</gene>
<comment type="caution">
    <text evidence="1">The sequence shown here is derived from an EMBL/GenBank/DDBJ whole genome shotgun (WGS) entry which is preliminary data.</text>
</comment>
<proteinExistence type="predicted"/>
<protein>
    <submittedName>
        <fullName evidence="1">Uncharacterized protein</fullName>
    </submittedName>
</protein>
<dbReference type="AlphaFoldDB" id="A0A0G0AZM5"/>
<accession>A0A0G0AZM5</accession>
<evidence type="ECO:0000313" key="2">
    <source>
        <dbReference type="Proteomes" id="UP000034803"/>
    </source>
</evidence>
<reference evidence="1 2" key="1">
    <citation type="journal article" date="2015" name="Nature">
        <title>rRNA introns, odd ribosomes, and small enigmatic genomes across a large radiation of phyla.</title>
        <authorList>
            <person name="Brown C.T."/>
            <person name="Hug L.A."/>
            <person name="Thomas B.C."/>
            <person name="Sharon I."/>
            <person name="Castelle C.J."/>
            <person name="Singh A."/>
            <person name="Wilkins M.J."/>
            <person name="Williams K.H."/>
            <person name="Banfield J.F."/>
        </authorList>
    </citation>
    <scope>NUCLEOTIDE SEQUENCE [LARGE SCALE GENOMIC DNA]</scope>
</reference>
<organism evidence="1 2">
    <name type="scientific">Candidatus Woesebacteria bacterium GW2011_GWC2_31_9</name>
    <dbReference type="NCBI Taxonomy" id="1618586"/>
    <lineage>
        <taxon>Bacteria</taxon>
        <taxon>Candidatus Woeseibacteriota</taxon>
    </lineage>
</organism>
<dbReference type="Proteomes" id="UP000034803">
    <property type="component" value="Unassembled WGS sequence"/>
</dbReference>
<name>A0A0G0AZM5_9BACT</name>